<dbReference type="Gene3D" id="2.40.50.100">
    <property type="match status" value="1"/>
</dbReference>
<dbReference type="OrthoDB" id="9811735at2"/>
<keyword evidence="5 9" id="KW-0276">Fatty acid metabolism</keyword>
<dbReference type="InterPro" id="IPR001882">
    <property type="entry name" value="Biotin_BS"/>
</dbReference>
<proteinExistence type="predicted"/>
<evidence type="ECO:0000259" key="10">
    <source>
        <dbReference type="PROSITE" id="PS50968"/>
    </source>
</evidence>
<evidence type="ECO:0000256" key="9">
    <source>
        <dbReference type="RuleBase" id="RU364072"/>
    </source>
</evidence>
<dbReference type="InterPro" id="IPR001249">
    <property type="entry name" value="AcCoA_biotinCC"/>
</dbReference>
<evidence type="ECO:0000313" key="11">
    <source>
        <dbReference type="EMBL" id="PHP67933.1"/>
    </source>
</evidence>
<gene>
    <name evidence="11" type="primary">accB</name>
    <name evidence="11" type="ORF">CSC94_04430</name>
</gene>
<dbReference type="Proteomes" id="UP000221168">
    <property type="component" value="Unassembled WGS sequence"/>
</dbReference>
<feature type="domain" description="Lipoyl-binding" evidence="10">
    <location>
        <begin position="80"/>
        <end position="156"/>
    </location>
</feature>
<dbReference type="Pfam" id="PF00364">
    <property type="entry name" value="Biotin_lipoyl"/>
    <property type="match status" value="1"/>
</dbReference>
<dbReference type="SUPFAM" id="SSF51230">
    <property type="entry name" value="Single hybrid motif"/>
    <property type="match status" value="1"/>
</dbReference>
<comment type="function">
    <text evidence="1 9">This protein is a component of the acetyl coenzyme A carboxylase complex; first, biotin carboxylase catalyzes the carboxylation of the carrier protein and then the transcarboxylase transfers the carboxyl group to form malonyl-CoA.</text>
</comment>
<keyword evidence="12" id="KW-1185">Reference proteome</keyword>
<evidence type="ECO:0000256" key="7">
    <source>
        <dbReference type="ARBA" id="ARBA00023160"/>
    </source>
</evidence>
<comment type="caution">
    <text evidence="11">The sequence shown here is derived from an EMBL/GenBank/DDBJ whole genome shotgun (WGS) entry which is preliminary data.</text>
</comment>
<evidence type="ECO:0000256" key="5">
    <source>
        <dbReference type="ARBA" id="ARBA00022832"/>
    </source>
</evidence>
<dbReference type="PROSITE" id="PS50968">
    <property type="entry name" value="BIOTINYL_LIPOYL"/>
    <property type="match status" value="1"/>
</dbReference>
<evidence type="ECO:0000256" key="3">
    <source>
        <dbReference type="ARBA" id="ARBA00017562"/>
    </source>
</evidence>
<dbReference type="InterPro" id="IPR050709">
    <property type="entry name" value="Biotin_Carboxyl_Carrier/Decarb"/>
</dbReference>
<dbReference type="RefSeq" id="WP_099304232.1">
    <property type="nucleotide sequence ID" value="NZ_PDVP01000002.1"/>
</dbReference>
<reference evidence="11 12" key="1">
    <citation type="submission" date="2017-10" db="EMBL/GenBank/DDBJ databases">
        <title>Sedimentibacterium mangrovi gen. nov., sp. nov., a novel member of family Phyllobacteriacea isolated from mangrove sediment.</title>
        <authorList>
            <person name="Liao H."/>
            <person name="Tian Y."/>
        </authorList>
    </citation>
    <scope>NUCLEOTIDE SEQUENCE [LARGE SCALE GENOMIC DNA]</scope>
    <source>
        <strain evidence="11 12">X9-2-2</strain>
    </source>
</reference>
<dbReference type="GO" id="GO:0006633">
    <property type="term" value="P:fatty acid biosynthetic process"/>
    <property type="evidence" value="ECO:0007669"/>
    <property type="project" value="UniProtKB-UniPathway"/>
</dbReference>
<sequence>MAELSQKDIDDILRLIDGSNFNELKLEMGDLKLEIRRGAVPAHGAPAEPADALAAGAPAVAPARKAPEAVAAPVTASGGGSEIPAPLLGTFYRAPKPGADPFIRVGDRVTADTVIGIIEVMKLMNSVTAGVAGTVTEIVAQDGQLVEHGQALIRVQAA</sequence>
<keyword evidence="7 9" id="KW-0275">Fatty acid biosynthesis</keyword>
<keyword evidence="6 9" id="KW-0443">Lipid metabolism</keyword>
<dbReference type="InterPro" id="IPR000089">
    <property type="entry name" value="Biotin_lipoyl"/>
</dbReference>
<dbReference type="PANTHER" id="PTHR45266:SF3">
    <property type="entry name" value="OXALOACETATE DECARBOXYLASE ALPHA CHAIN"/>
    <property type="match status" value="1"/>
</dbReference>
<dbReference type="PANTHER" id="PTHR45266">
    <property type="entry name" value="OXALOACETATE DECARBOXYLASE ALPHA CHAIN"/>
    <property type="match status" value="1"/>
</dbReference>
<accession>A0A2G1QQZ3</accession>
<dbReference type="CDD" id="cd06850">
    <property type="entry name" value="biotinyl_domain"/>
    <property type="match status" value="1"/>
</dbReference>
<dbReference type="PRINTS" id="PR01071">
    <property type="entry name" value="ACOABIOTINCC"/>
</dbReference>
<dbReference type="UniPathway" id="UPA00094"/>
<protein>
    <recommendedName>
        <fullName evidence="3 9">Biotin carboxyl carrier protein of acetyl-CoA carboxylase</fullName>
    </recommendedName>
</protein>
<organism evidence="11 12">
    <name type="scientific">Zhengella mangrovi</name>
    <dbReference type="NCBI Taxonomy" id="1982044"/>
    <lineage>
        <taxon>Bacteria</taxon>
        <taxon>Pseudomonadati</taxon>
        <taxon>Pseudomonadota</taxon>
        <taxon>Alphaproteobacteria</taxon>
        <taxon>Hyphomicrobiales</taxon>
        <taxon>Notoacmeibacteraceae</taxon>
        <taxon>Zhengella</taxon>
    </lineage>
</organism>
<name>A0A2G1QQZ3_9HYPH</name>
<dbReference type="NCBIfam" id="TIGR00531">
    <property type="entry name" value="BCCP"/>
    <property type="match status" value="1"/>
</dbReference>
<dbReference type="GO" id="GO:0009317">
    <property type="term" value="C:acetyl-CoA carboxylase complex"/>
    <property type="evidence" value="ECO:0007669"/>
    <property type="project" value="InterPro"/>
</dbReference>
<dbReference type="EMBL" id="PDVP01000002">
    <property type="protein sequence ID" value="PHP67933.1"/>
    <property type="molecule type" value="Genomic_DNA"/>
</dbReference>
<evidence type="ECO:0000313" key="12">
    <source>
        <dbReference type="Proteomes" id="UP000221168"/>
    </source>
</evidence>
<dbReference type="NCBIfam" id="NF005457">
    <property type="entry name" value="PRK07051.1"/>
    <property type="match status" value="1"/>
</dbReference>
<dbReference type="PROSITE" id="PS00188">
    <property type="entry name" value="BIOTIN"/>
    <property type="match status" value="1"/>
</dbReference>
<evidence type="ECO:0000256" key="8">
    <source>
        <dbReference type="ARBA" id="ARBA00023267"/>
    </source>
</evidence>
<comment type="pathway">
    <text evidence="2 9">Lipid metabolism; fatty acid biosynthesis.</text>
</comment>
<keyword evidence="4 9" id="KW-0444">Lipid biosynthesis</keyword>
<keyword evidence="8 9" id="KW-0092">Biotin</keyword>
<dbReference type="GO" id="GO:0003989">
    <property type="term" value="F:acetyl-CoA carboxylase activity"/>
    <property type="evidence" value="ECO:0007669"/>
    <property type="project" value="InterPro"/>
</dbReference>
<evidence type="ECO:0000256" key="4">
    <source>
        <dbReference type="ARBA" id="ARBA00022516"/>
    </source>
</evidence>
<dbReference type="InterPro" id="IPR011053">
    <property type="entry name" value="Single_hybrid_motif"/>
</dbReference>
<dbReference type="AlphaFoldDB" id="A0A2G1QQZ3"/>
<evidence type="ECO:0000256" key="6">
    <source>
        <dbReference type="ARBA" id="ARBA00023098"/>
    </source>
</evidence>
<evidence type="ECO:0000256" key="1">
    <source>
        <dbReference type="ARBA" id="ARBA00003761"/>
    </source>
</evidence>
<evidence type="ECO:0000256" key="2">
    <source>
        <dbReference type="ARBA" id="ARBA00005194"/>
    </source>
</evidence>